<reference evidence="1" key="1">
    <citation type="submission" date="2018-05" db="EMBL/GenBank/DDBJ databases">
        <authorList>
            <person name="Lanie J.A."/>
            <person name="Ng W.-L."/>
            <person name="Kazmierczak K.M."/>
            <person name="Andrzejewski T.M."/>
            <person name="Davidsen T.M."/>
            <person name="Wayne K.J."/>
            <person name="Tettelin H."/>
            <person name="Glass J.I."/>
            <person name="Rusch D."/>
            <person name="Podicherti R."/>
            <person name="Tsui H.-C.T."/>
            <person name="Winkler M.E."/>
        </authorList>
    </citation>
    <scope>NUCLEOTIDE SEQUENCE</scope>
</reference>
<proteinExistence type="predicted"/>
<name>A0A382AW43_9ZZZZ</name>
<gene>
    <name evidence="1" type="ORF">METZ01_LOCUS158512</name>
</gene>
<accession>A0A382AW43</accession>
<dbReference type="AlphaFoldDB" id="A0A382AW43"/>
<evidence type="ECO:0000313" key="1">
    <source>
        <dbReference type="EMBL" id="SVB05658.1"/>
    </source>
</evidence>
<protein>
    <submittedName>
        <fullName evidence="1">Uncharacterized protein</fullName>
    </submittedName>
</protein>
<dbReference type="EMBL" id="UINC01027063">
    <property type="protein sequence ID" value="SVB05658.1"/>
    <property type="molecule type" value="Genomic_DNA"/>
</dbReference>
<sequence>MPVSEFMKVRDIKDKVEKLLNELDN</sequence>
<organism evidence="1">
    <name type="scientific">marine metagenome</name>
    <dbReference type="NCBI Taxonomy" id="408172"/>
    <lineage>
        <taxon>unclassified sequences</taxon>
        <taxon>metagenomes</taxon>
        <taxon>ecological metagenomes</taxon>
    </lineage>
</organism>